<accession>A0A813NN79</accession>
<dbReference type="GO" id="GO:0046540">
    <property type="term" value="C:U4/U6 x U5 tri-snRNP complex"/>
    <property type="evidence" value="ECO:0007669"/>
    <property type="project" value="TreeGrafter"/>
</dbReference>
<evidence type="ECO:0000256" key="4">
    <source>
        <dbReference type="SAM" id="MobiDB-lite"/>
    </source>
</evidence>
<dbReference type="OrthoDB" id="5583at2759"/>
<dbReference type="InterPro" id="IPR005011">
    <property type="entry name" value="SNU66/SART1"/>
</dbReference>
<dbReference type="PANTHER" id="PTHR14152:SF5">
    <property type="entry name" value="U4_U6.U5 TRI-SNRNP-ASSOCIATED PROTEIN 1"/>
    <property type="match status" value="1"/>
</dbReference>
<comment type="caution">
    <text evidence="5">The sequence shown here is derived from an EMBL/GenBank/DDBJ whole genome shotgun (WGS) entry which is preliminary data.</text>
</comment>
<comment type="subcellular location">
    <subcellularLocation>
        <location evidence="1">Nucleus</location>
    </subcellularLocation>
</comment>
<keyword evidence="3" id="KW-0539">Nucleus</keyword>
<dbReference type="GO" id="GO:0045292">
    <property type="term" value="P:mRNA cis splicing, via spliceosome"/>
    <property type="evidence" value="ECO:0007669"/>
    <property type="project" value="TreeGrafter"/>
</dbReference>
<dbReference type="Proteomes" id="UP000682733">
    <property type="component" value="Unassembled WGS sequence"/>
</dbReference>
<evidence type="ECO:0000313" key="6">
    <source>
        <dbReference type="EMBL" id="CAF0811607.1"/>
    </source>
</evidence>
<evidence type="ECO:0000313" key="9">
    <source>
        <dbReference type="Proteomes" id="UP000663829"/>
    </source>
</evidence>
<dbReference type="PANTHER" id="PTHR14152">
    <property type="entry name" value="SQUAMOUS CELL CARCINOMA ANTIGEN RECOGNISED BY CYTOTOXIC T LYMPHOCYTES"/>
    <property type="match status" value="1"/>
</dbReference>
<dbReference type="Proteomes" id="UP000681722">
    <property type="component" value="Unassembled WGS sequence"/>
</dbReference>
<dbReference type="Proteomes" id="UP000663829">
    <property type="component" value="Unassembled WGS sequence"/>
</dbReference>
<feature type="region of interest" description="Disordered" evidence="4">
    <location>
        <begin position="67"/>
        <end position="92"/>
    </location>
</feature>
<evidence type="ECO:0000256" key="2">
    <source>
        <dbReference type="ARBA" id="ARBA00006076"/>
    </source>
</evidence>
<reference evidence="5" key="1">
    <citation type="submission" date="2021-02" db="EMBL/GenBank/DDBJ databases">
        <authorList>
            <person name="Nowell W R."/>
        </authorList>
    </citation>
    <scope>NUCLEOTIDE SEQUENCE</scope>
</reference>
<proteinExistence type="inferred from homology"/>
<dbReference type="GO" id="GO:0000481">
    <property type="term" value="P:maturation of 5S rRNA"/>
    <property type="evidence" value="ECO:0007669"/>
    <property type="project" value="TreeGrafter"/>
</dbReference>
<dbReference type="EMBL" id="CAJNOK010001430">
    <property type="protein sequence ID" value="CAF0811607.1"/>
    <property type="molecule type" value="Genomic_DNA"/>
</dbReference>
<evidence type="ECO:0000256" key="3">
    <source>
        <dbReference type="ARBA" id="ARBA00023242"/>
    </source>
</evidence>
<dbReference type="EMBL" id="CAJOBA010001430">
    <property type="protein sequence ID" value="CAF3595472.1"/>
    <property type="molecule type" value="Genomic_DNA"/>
</dbReference>
<comment type="similarity">
    <text evidence="2">Belongs to the SNU66/SART1 family.</text>
</comment>
<dbReference type="EMBL" id="CAJNOQ010000014">
    <property type="protein sequence ID" value="CAF0740041.1"/>
    <property type="molecule type" value="Genomic_DNA"/>
</dbReference>
<dbReference type="Proteomes" id="UP000677228">
    <property type="component" value="Unassembled WGS sequence"/>
</dbReference>
<dbReference type="Pfam" id="PF03343">
    <property type="entry name" value="SART-1"/>
    <property type="match status" value="1"/>
</dbReference>
<dbReference type="EMBL" id="CAJOBC010000014">
    <property type="protein sequence ID" value="CAF3518242.1"/>
    <property type="molecule type" value="Genomic_DNA"/>
</dbReference>
<name>A0A813NN79_9BILA</name>
<keyword evidence="9" id="KW-1185">Reference proteome</keyword>
<gene>
    <name evidence="5" type="ORF">GPM918_LOCUS208</name>
    <name evidence="6" type="ORF">OVA965_LOCUS5177</name>
    <name evidence="7" type="ORF">SRO942_LOCUS209</name>
    <name evidence="8" type="ORF">TMI583_LOCUS5175</name>
</gene>
<sequence>MSEFCRNLGEDAATSVSSAMAMAASTSIRITKFNRPSTIRSRIQRPQREATALDHDDELLEYAMAVEQEDEGDTDNNNRMNGDDENSDESVKPFRLEDSVLDEEPSLDRGLASALRLAEQKGYWEKGKGRQNARMTSEISVKHFTIEEKNYYDIDDKYARRDRYSGPLIDFKEKEAYRPEVKLEYVDDTGQRMNRKEAYRYLSHRFHGKGSGKKKEKQTKKLIEEELMKKMSSVDTPLNTVALLQKKQAQLQQPYIILSTTRIK</sequence>
<evidence type="ECO:0008006" key="10">
    <source>
        <dbReference type="Google" id="ProtNLM"/>
    </source>
</evidence>
<protein>
    <recommendedName>
        <fullName evidence="10">U4/U6.U5 tri-snRNP-associated protein 1</fullName>
    </recommendedName>
</protein>
<evidence type="ECO:0000256" key="1">
    <source>
        <dbReference type="ARBA" id="ARBA00004123"/>
    </source>
</evidence>
<evidence type="ECO:0000313" key="8">
    <source>
        <dbReference type="EMBL" id="CAF3595472.1"/>
    </source>
</evidence>
<dbReference type="AlphaFoldDB" id="A0A813NN79"/>
<evidence type="ECO:0000313" key="5">
    <source>
        <dbReference type="EMBL" id="CAF0740041.1"/>
    </source>
</evidence>
<organism evidence="5 9">
    <name type="scientific">Didymodactylos carnosus</name>
    <dbReference type="NCBI Taxonomy" id="1234261"/>
    <lineage>
        <taxon>Eukaryota</taxon>
        <taxon>Metazoa</taxon>
        <taxon>Spiralia</taxon>
        <taxon>Gnathifera</taxon>
        <taxon>Rotifera</taxon>
        <taxon>Eurotatoria</taxon>
        <taxon>Bdelloidea</taxon>
        <taxon>Philodinida</taxon>
        <taxon>Philodinidae</taxon>
        <taxon>Didymodactylos</taxon>
    </lineage>
</organism>
<evidence type="ECO:0000313" key="7">
    <source>
        <dbReference type="EMBL" id="CAF3518242.1"/>
    </source>
</evidence>